<evidence type="ECO:0000256" key="7">
    <source>
        <dbReference type="ARBA" id="ARBA00023002"/>
    </source>
</evidence>
<dbReference type="GO" id="GO:0006635">
    <property type="term" value="P:fatty acid beta-oxidation"/>
    <property type="evidence" value="ECO:0007669"/>
    <property type="project" value="UniProtKB-UniPathway"/>
</dbReference>
<keyword evidence="8" id="KW-0520">NAD</keyword>
<keyword evidence="7 16" id="KW-0560">Oxidoreductase</keyword>
<evidence type="ECO:0000259" key="14">
    <source>
        <dbReference type="Pfam" id="PF00725"/>
    </source>
</evidence>
<protein>
    <recommendedName>
        <fullName evidence="4">enoyl-CoA hydratase</fullName>
        <ecNumber evidence="4">4.2.1.17</ecNumber>
    </recommendedName>
</protein>
<evidence type="ECO:0000256" key="1">
    <source>
        <dbReference type="ARBA" id="ARBA00005005"/>
    </source>
</evidence>
<comment type="pathway">
    <text evidence="1">Lipid metabolism; fatty acid beta-oxidation.</text>
</comment>
<dbReference type="PANTHER" id="PTHR43612:SF3">
    <property type="entry name" value="TRIFUNCTIONAL ENZYME SUBUNIT ALPHA, MITOCHONDRIAL"/>
    <property type="match status" value="1"/>
</dbReference>
<proteinExistence type="inferred from homology"/>
<comment type="similarity">
    <text evidence="3">In the N-terminal section; belongs to the enoyl-CoA hydratase/isomerase family.</text>
</comment>
<evidence type="ECO:0000256" key="11">
    <source>
        <dbReference type="ARBA" id="ARBA00023268"/>
    </source>
</evidence>
<dbReference type="FunFam" id="3.40.50.720:FF:000009">
    <property type="entry name" value="Fatty oxidation complex, alpha subunit"/>
    <property type="match status" value="1"/>
</dbReference>
<dbReference type="Pfam" id="PF00725">
    <property type="entry name" value="3HCDH"/>
    <property type="match status" value="2"/>
</dbReference>
<keyword evidence="11" id="KW-0511">Multifunctional enzyme</keyword>
<keyword evidence="6" id="KW-0442">Lipid degradation</keyword>
<organism evidence="16 17">
    <name type="scientific">Eiseniibacteriota bacterium</name>
    <dbReference type="NCBI Taxonomy" id="2212470"/>
    <lineage>
        <taxon>Bacteria</taxon>
        <taxon>Candidatus Eiseniibacteriota</taxon>
    </lineage>
</organism>
<evidence type="ECO:0000256" key="10">
    <source>
        <dbReference type="ARBA" id="ARBA00023239"/>
    </source>
</evidence>
<comment type="similarity">
    <text evidence="13">Belongs to the enoyl-CoA hydratase/isomerase family.</text>
</comment>
<dbReference type="GO" id="GO:0016853">
    <property type="term" value="F:isomerase activity"/>
    <property type="evidence" value="ECO:0007669"/>
    <property type="project" value="UniProtKB-KW"/>
</dbReference>
<dbReference type="PROSITE" id="PS00166">
    <property type="entry name" value="ENOYL_COA_HYDRATASE"/>
    <property type="match status" value="1"/>
</dbReference>
<dbReference type="FunFam" id="3.90.226.10:FF:000011">
    <property type="entry name" value="Fatty acid oxidation complex subunit alpha"/>
    <property type="match status" value="1"/>
</dbReference>
<evidence type="ECO:0000259" key="15">
    <source>
        <dbReference type="Pfam" id="PF02737"/>
    </source>
</evidence>
<keyword evidence="16" id="KW-0413">Isomerase</keyword>
<name>A0A538UA20_UNCEI</name>
<dbReference type="InterPro" id="IPR029045">
    <property type="entry name" value="ClpP/crotonase-like_dom_sf"/>
</dbReference>
<dbReference type="Gene3D" id="1.10.1040.50">
    <property type="match status" value="1"/>
</dbReference>
<dbReference type="SUPFAM" id="SSF48179">
    <property type="entry name" value="6-phosphogluconate dehydrogenase C-terminal domain-like"/>
    <property type="match status" value="2"/>
</dbReference>
<evidence type="ECO:0000256" key="9">
    <source>
        <dbReference type="ARBA" id="ARBA00023098"/>
    </source>
</evidence>
<evidence type="ECO:0000256" key="8">
    <source>
        <dbReference type="ARBA" id="ARBA00023027"/>
    </source>
</evidence>
<dbReference type="InterPro" id="IPR006108">
    <property type="entry name" value="3HC_DH_C"/>
</dbReference>
<feature type="domain" description="3-hydroxyacyl-CoA dehydrogenase NAD binding" evidence="15">
    <location>
        <begin position="322"/>
        <end position="500"/>
    </location>
</feature>
<evidence type="ECO:0000313" key="16">
    <source>
        <dbReference type="EMBL" id="TMQ72748.1"/>
    </source>
</evidence>
<dbReference type="EMBL" id="VBPB01000094">
    <property type="protein sequence ID" value="TMQ72748.1"/>
    <property type="molecule type" value="Genomic_DNA"/>
</dbReference>
<reference evidence="16 17" key="1">
    <citation type="journal article" date="2019" name="Nat. Microbiol.">
        <title>Mediterranean grassland soil C-N compound turnover is dependent on rainfall and depth, and is mediated by genomically divergent microorganisms.</title>
        <authorList>
            <person name="Diamond S."/>
            <person name="Andeer P.F."/>
            <person name="Li Z."/>
            <person name="Crits-Christoph A."/>
            <person name="Burstein D."/>
            <person name="Anantharaman K."/>
            <person name="Lane K.R."/>
            <person name="Thomas B.C."/>
            <person name="Pan C."/>
            <person name="Northen T.R."/>
            <person name="Banfield J.F."/>
        </authorList>
    </citation>
    <scope>NUCLEOTIDE SEQUENCE [LARGE SCALE GENOMIC DNA]</scope>
    <source>
        <strain evidence="16">WS_11</strain>
    </source>
</reference>
<gene>
    <name evidence="16" type="primary">fadJ</name>
    <name evidence="16" type="ORF">E6K81_06580</name>
</gene>
<evidence type="ECO:0000313" key="17">
    <source>
        <dbReference type="Proteomes" id="UP000319771"/>
    </source>
</evidence>
<dbReference type="AlphaFoldDB" id="A0A538UA20"/>
<evidence type="ECO:0000256" key="4">
    <source>
        <dbReference type="ARBA" id="ARBA00012076"/>
    </source>
</evidence>
<dbReference type="GO" id="GO:0070403">
    <property type="term" value="F:NAD+ binding"/>
    <property type="evidence" value="ECO:0007669"/>
    <property type="project" value="InterPro"/>
</dbReference>
<feature type="domain" description="3-hydroxyacyl-CoA dehydrogenase C-terminal" evidence="14">
    <location>
        <begin position="503"/>
        <end position="595"/>
    </location>
</feature>
<dbReference type="Pfam" id="PF00378">
    <property type="entry name" value="ECH_1"/>
    <property type="match status" value="1"/>
</dbReference>
<dbReference type="CDD" id="cd06558">
    <property type="entry name" value="crotonase-like"/>
    <property type="match status" value="1"/>
</dbReference>
<dbReference type="InterPro" id="IPR001753">
    <property type="entry name" value="Enoyl-CoA_hydra/iso"/>
</dbReference>
<dbReference type="PROSITE" id="PS00067">
    <property type="entry name" value="3HCDH"/>
    <property type="match status" value="1"/>
</dbReference>
<comment type="caution">
    <text evidence="16">The sequence shown here is derived from an EMBL/GenBank/DDBJ whole genome shotgun (WGS) entry which is preliminary data.</text>
</comment>
<dbReference type="PANTHER" id="PTHR43612">
    <property type="entry name" value="TRIFUNCTIONAL ENZYME SUBUNIT ALPHA"/>
    <property type="match status" value="1"/>
</dbReference>
<dbReference type="GO" id="GO:0016509">
    <property type="term" value="F:long-chain (3S)-3-hydroxyacyl-CoA dehydrogenase (NAD+) activity"/>
    <property type="evidence" value="ECO:0007669"/>
    <property type="project" value="TreeGrafter"/>
</dbReference>
<dbReference type="Proteomes" id="UP000319771">
    <property type="component" value="Unassembled WGS sequence"/>
</dbReference>
<comment type="similarity">
    <text evidence="2">In the central section; belongs to the 3-hydroxyacyl-CoA dehydrogenase family.</text>
</comment>
<evidence type="ECO:0000256" key="13">
    <source>
        <dbReference type="RuleBase" id="RU003707"/>
    </source>
</evidence>
<dbReference type="Gene3D" id="3.40.50.720">
    <property type="entry name" value="NAD(P)-binding Rossmann-like Domain"/>
    <property type="match status" value="1"/>
</dbReference>
<dbReference type="Pfam" id="PF02737">
    <property type="entry name" value="3HCDH_N"/>
    <property type="match status" value="1"/>
</dbReference>
<evidence type="ECO:0000256" key="3">
    <source>
        <dbReference type="ARBA" id="ARBA00008750"/>
    </source>
</evidence>
<sequence>MGVFRVELQAGGIAHLVMDHPARKVNVLDAEAIADLEQAMGVLERSDGLTGVVLRSGKSGTFIAGADVSAIGALTDREQVLSLIRRAHGAFNRLAGLACPTVAAIDGVCLGGGTELALACDARIASEEPRTQIGLPEVLLGIFPGFGGSQRLPRLIGLAAALDLILTGRSLDARRAEKTGLIARAVPAAWLIERAHEHLAVLARRPAGQRRDAYRPRGLGAWFVDRTPFGQAIALGQARSMTRARTGGHYPAPLAAIEVLERTLRLPLEAGLAIEAARVSDLVTGTVCKNLVRIFELSERAKKDPVVADASVSPTPVRSLLLIGAGVMGGGIAELASRFGITVRVRDLKPEALTHALQTARSLIAERTRRRGGRGEAAREALAQMTRIQPTLEMAAAGRADFAMEAVVEDLDVKRRVFAELEVRLGHDAVLATNTSSLSVDALAQGLAHPERLCGFHFFNPVHRMPLVEVVRGAKTSDRTLVTAVGLARRLGKTPVVVSDAPGFVVNRILMPYLGEAMVLLEEGYPLPDIDRAMRRFGMPMGPFEVLDEVGLDVARKVAGVLGRAFPDRTPPATVLEKLVAAGRLGRKSGLGFYRHRGRDRRPDPGLCAFLGLRRGRKSPGPEVLAERMVLAMINEAARCLEEQVVADAGMLDVAMIFGAGFPPFRGGLLRHADALGLAKVEARLTSLGAEKGERFRPAALLKRLAAAGGTFTAPPASA</sequence>
<dbReference type="GO" id="GO:0004300">
    <property type="term" value="F:enoyl-CoA hydratase activity"/>
    <property type="evidence" value="ECO:0007669"/>
    <property type="project" value="UniProtKB-EC"/>
</dbReference>
<comment type="catalytic activity">
    <reaction evidence="12">
        <text>a (3S)-3-hydroxyacyl-CoA + NAD(+) = a 3-oxoacyl-CoA + NADH + H(+)</text>
        <dbReference type="Rhea" id="RHEA:22432"/>
        <dbReference type="ChEBI" id="CHEBI:15378"/>
        <dbReference type="ChEBI" id="CHEBI:57318"/>
        <dbReference type="ChEBI" id="CHEBI:57540"/>
        <dbReference type="ChEBI" id="CHEBI:57945"/>
        <dbReference type="ChEBI" id="CHEBI:90726"/>
        <dbReference type="EC" id="1.1.1.35"/>
    </reaction>
</comment>
<feature type="domain" description="3-hydroxyacyl-CoA dehydrogenase C-terminal" evidence="14">
    <location>
        <begin position="626"/>
        <end position="709"/>
    </location>
</feature>
<dbReference type="UniPathway" id="UPA00659"/>
<dbReference type="SUPFAM" id="SSF51735">
    <property type="entry name" value="NAD(P)-binding Rossmann-fold domains"/>
    <property type="match status" value="1"/>
</dbReference>
<evidence type="ECO:0000256" key="6">
    <source>
        <dbReference type="ARBA" id="ARBA00022963"/>
    </source>
</evidence>
<evidence type="ECO:0000256" key="5">
    <source>
        <dbReference type="ARBA" id="ARBA00022832"/>
    </source>
</evidence>
<dbReference type="InterPro" id="IPR036291">
    <property type="entry name" value="NAD(P)-bd_dom_sf"/>
</dbReference>
<dbReference type="InterPro" id="IPR006180">
    <property type="entry name" value="3-OHacyl-CoA_DH_CS"/>
</dbReference>
<dbReference type="Gene3D" id="3.90.226.10">
    <property type="entry name" value="2-enoyl-CoA Hydratase, Chain A, domain 1"/>
    <property type="match status" value="1"/>
</dbReference>
<accession>A0A538UA20</accession>
<evidence type="ECO:0000256" key="2">
    <source>
        <dbReference type="ARBA" id="ARBA00007005"/>
    </source>
</evidence>
<keyword evidence="5" id="KW-0276">Fatty acid metabolism</keyword>
<dbReference type="InterPro" id="IPR018376">
    <property type="entry name" value="Enoyl-CoA_hyd/isom_CS"/>
</dbReference>
<dbReference type="SUPFAM" id="SSF52096">
    <property type="entry name" value="ClpP/crotonase"/>
    <property type="match status" value="1"/>
</dbReference>
<dbReference type="InterPro" id="IPR050136">
    <property type="entry name" value="FA_oxidation_alpha_subunit"/>
</dbReference>
<dbReference type="InterPro" id="IPR008927">
    <property type="entry name" value="6-PGluconate_DH-like_C_sf"/>
</dbReference>
<dbReference type="InterPro" id="IPR006176">
    <property type="entry name" value="3-OHacyl-CoA_DH_NAD-bd"/>
</dbReference>
<dbReference type="EC" id="4.2.1.17" evidence="4"/>
<evidence type="ECO:0000256" key="12">
    <source>
        <dbReference type="ARBA" id="ARBA00049556"/>
    </source>
</evidence>
<keyword evidence="10 16" id="KW-0456">Lyase</keyword>
<keyword evidence="9" id="KW-0443">Lipid metabolism</keyword>